<evidence type="ECO:0000256" key="1">
    <source>
        <dbReference type="ARBA" id="ARBA00007920"/>
    </source>
</evidence>
<feature type="domain" description="DUF676" evidence="4">
    <location>
        <begin position="180"/>
        <end position="369"/>
    </location>
</feature>
<dbReference type="STRING" id="1382522.W6MM39"/>
<name>W6MM39_9ASCO</name>
<keyword evidence="6" id="KW-1185">Reference proteome</keyword>
<dbReference type="GO" id="GO:0016042">
    <property type="term" value="P:lipid catabolic process"/>
    <property type="evidence" value="ECO:0007669"/>
    <property type="project" value="UniProtKB-KW"/>
</dbReference>
<feature type="region of interest" description="Disordered" evidence="3">
    <location>
        <begin position="386"/>
        <end position="436"/>
    </location>
</feature>
<dbReference type="InterPro" id="IPR016445">
    <property type="entry name" value="Rog1_fam"/>
</dbReference>
<dbReference type="GeneID" id="34520957"/>
<reference evidence="5" key="1">
    <citation type="submission" date="2013-12" db="EMBL/GenBank/DDBJ databases">
        <authorList>
            <person name="Genoscope - CEA"/>
        </authorList>
    </citation>
    <scope>NUCLEOTIDE SEQUENCE</scope>
    <source>
        <strain evidence="5">CBS 1993</strain>
    </source>
</reference>
<dbReference type="OrthoDB" id="5368485at2759"/>
<keyword evidence="2" id="KW-0443">Lipid metabolism</keyword>
<dbReference type="Gene3D" id="3.40.50.1820">
    <property type="entry name" value="alpha/beta hydrolase"/>
    <property type="match status" value="1"/>
</dbReference>
<comment type="similarity">
    <text evidence="1">Belongs to the putative lipase ROG1 family.</text>
</comment>
<evidence type="ECO:0000256" key="3">
    <source>
        <dbReference type="SAM" id="MobiDB-lite"/>
    </source>
</evidence>
<dbReference type="PANTHER" id="PTHR12482">
    <property type="entry name" value="LIPASE ROG1-RELATED-RELATED"/>
    <property type="match status" value="1"/>
</dbReference>
<feature type="compositionally biased region" description="Basic and acidic residues" evidence="3">
    <location>
        <begin position="386"/>
        <end position="397"/>
    </location>
</feature>
<accession>W6MM39</accession>
<evidence type="ECO:0000256" key="2">
    <source>
        <dbReference type="ARBA" id="ARBA00022963"/>
    </source>
</evidence>
<gene>
    <name evidence="5" type="ORF">KUCA_T00003554001</name>
</gene>
<feature type="region of interest" description="Disordered" evidence="3">
    <location>
        <begin position="659"/>
        <end position="678"/>
    </location>
</feature>
<feature type="compositionally biased region" description="Polar residues" evidence="3">
    <location>
        <begin position="398"/>
        <end position="412"/>
    </location>
</feature>
<dbReference type="Proteomes" id="UP000019384">
    <property type="component" value="Unassembled WGS sequence"/>
</dbReference>
<organism evidence="5 6">
    <name type="scientific">Kuraishia capsulata CBS 1993</name>
    <dbReference type="NCBI Taxonomy" id="1382522"/>
    <lineage>
        <taxon>Eukaryota</taxon>
        <taxon>Fungi</taxon>
        <taxon>Dikarya</taxon>
        <taxon>Ascomycota</taxon>
        <taxon>Saccharomycotina</taxon>
        <taxon>Pichiomycetes</taxon>
        <taxon>Pichiales</taxon>
        <taxon>Pichiaceae</taxon>
        <taxon>Kuraishia</taxon>
    </lineage>
</organism>
<dbReference type="Pfam" id="PF05057">
    <property type="entry name" value="DUF676"/>
    <property type="match status" value="1"/>
</dbReference>
<dbReference type="PIRSF" id="PIRSF005412">
    <property type="entry name" value="UCP005412_abhydr"/>
    <property type="match status" value="1"/>
</dbReference>
<evidence type="ECO:0000313" key="6">
    <source>
        <dbReference type="Proteomes" id="UP000019384"/>
    </source>
</evidence>
<dbReference type="InterPro" id="IPR044294">
    <property type="entry name" value="Lipase-like"/>
</dbReference>
<evidence type="ECO:0000259" key="4">
    <source>
        <dbReference type="Pfam" id="PF05057"/>
    </source>
</evidence>
<dbReference type="EMBL" id="HG793128">
    <property type="protein sequence ID" value="CDK27576.1"/>
    <property type="molecule type" value="Genomic_DNA"/>
</dbReference>
<dbReference type="AlphaFoldDB" id="W6MM39"/>
<keyword evidence="2" id="KW-0442">Lipid degradation</keyword>
<protein>
    <recommendedName>
        <fullName evidence="4">DUF676 domain-containing protein</fullName>
    </recommendedName>
</protein>
<reference evidence="5" key="2">
    <citation type="submission" date="2014-02" db="EMBL/GenBank/DDBJ databases">
        <title>Complete DNA sequence of /Kuraishia capsulata/ illustrates novel genomic features among budding yeasts (/Saccharomycotina/).</title>
        <authorList>
            <person name="Morales L."/>
            <person name="Noel B."/>
            <person name="Porcel B."/>
            <person name="Marcet-Houben M."/>
            <person name="Hullo M-F."/>
            <person name="Sacerdot C."/>
            <person name="Tekaia F."/>
            <person name="Leh-Louis V."/>
            <person name="Despons L."/>
            <person name="Khanna V."/>
            <person name="Aury J-M."/>
            <person name="Barbe V."/>
            <person name="Couloux A."/>
            <person name="Labadie K."/>
            <person name="Pelletier E."/>
            <person name="Souciet J-L."/>
            <person name="Boekhout T."/>
            <person name="Gabaldon T."/>
            <person name="Wincker P."/>
            <person name="Dujon B."/>
        </authorList>
    </citation>
    <scope>NUCLEOTIDE SEQUENCE</scope>
    <source>
        <strain evidence="5">CBS 1993</strain>
    </source>
</reference>
<dbReference type="InterPro" id="IPR007751">
    <property type="entry name" value="DUF676_lipase-like"/>
</dbReference>
<evidence type="ECO:0000313" key="5">
    <source>
        <dbReference type="EMBL" id="CDK27576.1"/>
    </source>
</evidence>
<dbReference type="HOGENOM" id="CLU_007367_1_0_1"/>
<dbReference type="InterPro" id="IPR029058">
    <property type="entry name" value="AB_hydrolase_fold"/>
</dbReference>
<feature type="compositionally biased region" description="Polar residues" evidence="3">
    <location>
        <begin position="425"/>
        <end position="436"/>
    </location>
</feature>
<dbReference type="SUPFAM" id="SSF53474">
    <property type="entry name" value="alpha/beta-Hydrolases"/>
    <property type="match status" value="1"/>
</dbReference>
<sequence>MGPNDEDENGKLFSISHCAVKVGEINRFVITFVPNPDEPPLNGLGKSLWVRIKNVEMVALRAAYLAGPFTLYCDVRPEEYTHKQACFSTADQPSYEPNLSPGQSFYAELPIHLLKDKYTWTVDVVSQMIFSSTAETHFELFVGTSKSALHRQRPITRYPELDITIQDTQDLWNIPPRIPEKPVHLVLLTHGLHSNCGADMFFLKERIEEAAFEAGQNVIVRGYRDNVCKTERGVRYLGGRVARYAISQAEEFKATKISFVAHSLGGLTQVFAIGYIAFNYPGFFDRVKPENFITLASPYLGLTNENPGYVNLFLSAGIVGKTGQDLGLYGLTPLLLMLPGNPTAKILQQFKRRTLYANSMNDGIVPLRTSALLYLDWRGLSRVNDEKTKDSLHHQRNSEATGLSPENISENGANVGEIPRDSETATEGVNASTTGNAVMDLGNTLKDMMVSPLQSVMAFCAPHIQAEGRKSKKYRRFQTMREDGYESGEDDDGVEGFINPLPKTSLMESATKVLLPPAPPFQYLVNPSSREEVIIHDRIYTEKDLPKEHKKSKSRLEILKEKRDIEERIARKYHRNAAWRKVLVKLLPDAHNNIIVRRRFSNAYGWLVIDHLVDNHFGSEADVGVDSGPEPLIEDAESDKNEEKFEKILLTQKEKDDKRAAKEARKYGAMSQSSSQSIGRTTLDLHRVDTNDTNETKGTVLSNDGRWINDNDSDYYDGPAGIFSNAGEALEALKAQYQNGIFTMVNNEDEVREVADPGNSNVEGENMNVHVMGSFY</sequence>
<dbReference type="PANTHER" id="PTHR12482:SF62">
    <property type="entry name" value="LIPASE ROG1-RELATED"/>
    <property type="match status" value="1"/>
</dbReference>
<proteinExistence type="inferred from homology"/>
<dbReference type="RefSeq" id="XP_022459569.1">
    <property type="nucleotide sequence ID" value="XM_022601980.1"/>
</dbReference>
<dbReference type="GO" id="GO:0047372">
    <property type="term" value="F:monoacylglycerol lipase activity"/>
    <property type="evidence" value="ECO:0007669"/>
    <property type="project" value="TreeGrafter"/>
</dbReference>